<dbReference type="InterPro" id="IPR050833">
    <property type="entry name" value="Poly_Biosynth_Transport"/>
</dbReference>
<dbReference type="Pfam" id="PF01943">
    <property type="entry name" value="Polysacc_synt"/>
    <property type="match status" value="1"/>
</dbReference>
<keyword evidence="3 6" id="KW-0812">Transmembrane</keyword>
<dbReference type="PANTHER" id="PTHR30250:SF11">
    <property type="entry name" value="O-ANTIGEN TRANSPORTER-RELATED"/>
    <property type="match status" value="1"/>
</dbReference>
<feature type="transmembrane region" description="Helical" evidence="6">
    <location>
        <begin position="432"/>
        <end position="449"/>
    </location>
</feature>
<feature type="transmembrane region" description="Helical" evidence="6">
    <location>
        <begin position="259"/>
        <end position="278"/>
    </location>
</feature>
<accession>A0A3S2V2V7</accession>
<dbReference type="EMBL" id="SACK01000002">
    <property type="protein sequence ID" value="RVU01860.1"/>
    <property type="molecule type" value="Genomic_DNA"/>
</dbReference>
<feature type="transmembrane region" description="Helical" evidence="6">
    <location>
        <begin position="455"/>
        <end position="476"/>
    </location>
</feature>
<sequence length="496" mass="56278">MGVVKKQAYKNTFISYLGMVIAYVNTVLLFPFFTNSSQYGFYNLIISMSVLYSLVASMGVPGIIARYFPVYRTDDGKHNGFIHWAFLWSIMGFIIASVLYIVFKPIILASFIESSSLIVRYYYYLIPLSFFVVMFNYLEMTGRAVYQTIYSNFLQNILLRLLTSVYLLLIAFKWINFQEFVFLYIGSNGLISLLLLISLLATAKFKLAGADYKFASIQKKEIINFGLFTAVSSAVYVLLQKVDTLMLSAMTSDAVQGVYSWYFNIAIVISVPAQALSRTTYAIVADAWKNKDMANIADVYSKTSIIQMVIGCLLFIGIIVNRENLYAIAKNKEFVNPEYFGLFVVIGLGFLVDITGGLNAYIITSSHKYKIFTAFIVAAVFFCVVMNYLLIPKYKGMGSAIAYLVTIVGINIGTTVYIKYRFKMQPFSYKHFLVIAISVVSFLVGFYFWRMPNVLADIVIRSGVTTAIYGALTYYFKISDDVNEKIDHTFARFFKR</sequence>
<feature type="transmembrane region" description="Helical" evidence="6">
    <location>
        <begin position="299"/>
        <end position="320"/>
    </location>
</feature>
<keyword evidence="4 6" id="KW-1133">Transmembrane helix</keyword>
<evidence type="ECO:0000313" key="8">
    <source>
        <dbReference type="Proteomes" id="UP000282759"/>
    </source>
</evidence>
<keyword evidence="8" id="KW-1185">Reference proteome</keyword>
<evidence type="ECO:0000256" key="6">
    <source>
        <dbReference type="SAM" id="Phobius"/>
    </source>
</evidence>
<feature type="transmembrane region" description="Helical" evidence="6">
    <location>
        <begin position="81"/>
        <end position="101"/>
    </location>
</feature>
<comment type="caution">
    <text evidence="7">The sequence shown here is derived from an EMBL/GenBank/DDBJ whole genome shotgun (WGS) entry which is preliminary data.</text>
</comment>
<keyword evidence="5 6" id="KW-0472">Membrane</keyword>
<dbReference type="OrthoDB" id="88014at2"/>
<evidence type="ECO:0000256" key="4">
    <source>
        <dbReference type="ARBA" id="ARBA00022989"/>
    </source>
</evidence>
<dbReference type="InterPro" id="IPR002797">
    <property type="entry name" value="Polysacc_synth"/>
</dbReference>
<protein>
    <submittedName>
        <fullName evidence="7">Uncharacterized protein</fullName>
    </submittedName>
</protein>
<evidence type="ECO:0000256" key="3">
    <source>
        <dbReference type="ARBA" id="ARBA00022692"/>
    </source>
</evidence>
<evidence type="ECO:0000256" key="2">
    <source>
        <dbReference type="ARBA" id="ARBA00022475"/>
    </source>
</evidence>
<name>A0A3S2V2V7_9SPHI</name>
<comment type="subcellular location">
    <subcellularLocation>
        <location evidence="1">Cell membrane</location>
        <topology evidence="1">Multi-pass membrane protein</topology>
    </subcellularLocation>
</comment>
<feature type="transmembrane region" description="Helical" evidence="6">
    <location>
        <begin position="121"/>
        <end position="138"/>
    </location>
</feature>
<feature type="transmembrane region" description="Helical" evidence="6">
    <location>
        <begin position="222"/>
        <end position="239"/>
    </location>
</feature>
<feature type="transmembrane region" description="Helical" evidence="6">
    <location>
        <begin position="158"/>
        <end position="175"/>
    </location>
</feature>
<dbReference type="AlphaFoldDB" id="A0A3S2V2V7"/>
<evidence type="ECO:0000256" key="5">
    <source>
        <dbReference type="ARBA" id="ARBA00023136"/>
    </source>
</evidence>
<feature type="transmembrane region" description="Helical" evidence="6">
    <location>
        <begin position="371"/>
        <end position="391"/>
    </location>
</feature>
<gene>
    <name evidence="7" type="ORF">EOD41_07845</name>
</gene>
<feature type="transmembrane region" description="Helical" evidence="6">
    <location>
        <begin position="39"/>
        <end position="60"/>
    </location>
</feature>
<dbReference type="GO" id="GO:0005886">
    <property type="term" value="C:plasma membrane"/>
    <property type="evidence" value="ECO:0007669"/>
    <property type="project" value="UniProtKB-SubCell"/>
</dbReference>
<evidence type="ECO:0000313" key="7">
    <source>
        <dbReference type="EMBL" id="RVU01860.1"/>
    </source>
</evidence>
<organism evidence="7 8">
    <name type="scientific">Mucilaginibacter limnophilus</name>
    <dbReference type="NCBI Taxonomy" id="1932778"/>
    <lineage>
        <taxon>Bacteria</taxon>
        <taxon>Pseudomonadati</taxon>
        <taxon>Bacteroidota</taxon>
        <taxon>Sphingobacteriia</taxon>
        <taxon>Sphingobacteriales</taxon>
        <taxon>Sphingobacteriaceae</taxon>
        <taxon>Mucilaginibacter</taxon>
    </lineage>
</organism>
<dbReference type="Proteomes" id="UP000282759">
    <property type="component" value="Unassembled WGS sequence"/>
</dbReference>
<reference evidence="7 8" key="1">
    <citation type="submission" date="2019-01" db="EMBL/GenBank/DDBJ databases">
        <authorList>
            <person name="Chen W.-M."/>
        </authorList>
    </citation>
    <scope>NUCLEOTIDE SEQUENCE [LARGE SCALE GENOMIC DNA]</scope>
    <source>
        <strain evidence="7 8">YBJ-36</strain>
    </source>
</reference>
<proteinExistence type="predicted"/>
<feature type="transmembrane region" description="Helical" evidence="6">
    <location>
        <begin position="340"/>
        <end position="364"/>
    </location>
</feature>
<keyword evidence="2" id="KW-1003">Cell membrane</keyword>
<dbReference type="PANTHER" id="PTHR30250">
    <property type="entry name" value="PST FAMILY PREDICTED COLANIC ACID TRANSPORTER"/>
    <property type="match status" value="1"/>
</dbReference>
<feature type="transmembrane region" description="Helical" evidence="6">
    <location>
        <begin position="181"/>
        <end position="201"/>
    </location>
</feature>
<evidence type="ECO:0000256" key="1">
    <source>
        <dbReference type="ARBA" id="ARBA00004651"/>
    </source>
</evidence>
<feature type="transmembrane region" description="Helical" evidence="6">
    <location>
        <begin position="397"/>
        <end position="420"/>
    </location>
</feature>
<feature type="transmembrane region" description="Helical" evidence="6">
    <location>
        <begin position="12"/>
        <end position="33"/>
    </location>
</feature>
<dbReference type="RefSeq" id="WP_127704224.1">
    <property type="nucleotide sequence ID" value="NZ_SACK01000002.1"/>
</dbReference>